<keyword evidence="10" id="KW-0472">Membrane</keyword>
<evidence type="ECO:0000256" key="1">
    <source>
        <dbReference type="ARBA" id="ARBA00004202"/>
    </source>
</evidence>
<evidence type="ECO:0000313" key="13">
    <source>
        <dbReference type="Proteomes" id="UP000070498"/>
    </source>
</evidence>
<evidence type="ECO:0000313" key="12">
    <source>
        <dbReference type="EMBL" id="KXG87476.1"/>
    </source>
</evidence>
<keyword evidence="7 12" id="KW-0067">ATP-binding</keyword>
<keyword evidence="9" id="KW-0406">Ion transport</keyword>
<proteinExistence type="inferred from homology"/>
<evidence type="ECO:0000256" key="6">
    <source>
        <dbReference type="ARBA" id="ARBA00022741"/>
    </source>
</evidence>
<dbReference type="PROSITE" id="PS50893">
    <property type="entry name" value="ABC_TRANSPORTER_2"/>
    <property type="match status" value="1"/>
</dbReference>
<feature type="domain" description="ABC transporter" evidence="11">
    <location>
        <begin position="2"/>
        <end position="236"/>
    </location>
</feature>
<evidence type="ECO:0000256" key="5">
    <source>
        <dbReference type="ARBA" id="ARBA00022496"/>
    </source>
</evidence>
<dbReference type="SMART" id="SM00382">
    <property type="entry name" value="AAA"/>
    <property type="match status" value="1"/>
</dbReference>
<gene>
    <name evidence="12" type="ORF">ATO67_19425</name>
</gene>
<dbReference type="Gene3D" id="3.40.50.300">
    <property type="entry name" value="P-loop containing nucleotide triphosphate hydrolases"/>
    <property type="match status" value="1"/>
</dbReference>
<comment type="similarity">
    <text evidence="2">Belongs to the ABC transporter superfamily.</text>
</comment>
<keyword evidence="13" id="KW-1185">Reference proteome</keyword>
<evidence type="ECO:0000256" key="3">
    <source>
        <dbReference type="ARBA" id="ARBA00022448"/>
    </source>
</evidence>
<dbReference type="RefSeq" id="WP_067653029.1">
    <property type="nucleotide sequence ID" value="NZ_KQ961035.1"/>
</dbReference>
<dbReference type="PROSITE" id="PS00211">
    <property type="entry name" value="ABC_TRANSPORTER_1"/>
    <property type="match status" value="1"/>
</dbReference>
<evidence type="ECO:0000256" key="2">
    <source>
        <dbReference type="ARBA" id="ARBA00005417"/>
    </source>
</evidence>
<keyword evidence="8" id="KW-0408">Iron</keyword>
<reference evidence="12 13" key="1">
    <citation type="submission" date="2015-11" db="EMBL/GenBank/DDBJ databases">
        <title>Draft genome sequence of Agrobacterium sp. R89-1.</title>
        <authorList>
            <person name="Zahradnik J."/>
            <person name="Kyslikova E."/>
            <person name="Palyzova A."/>
            <person name="Kyslik P."/>
        </authorList>
    </citation>
    <scope>NUCLEOTIDE SEQUENCE [LARGE SCALE GENOMIC DNA]</scope>
    <source>
        <strain evidence="12 13">R89-1</strain>
    </source>
</reference>
<keyword evidence="5" id="KW-0410">Iron transport</keyword>
<dbReference type="InterPro" id="IPR051535">
    <property type="entry name" value="Siderophore_ABC-ATPase"/>
</dbReference>
<organism evidence="12 13">
    <name type="scientific">Agrobacterium bohemicum</name>
    <dbReference type="NCBI Taxonomy" id="2052828"/>
    <lineage>
        <taxon>Bacteria</taxon>
        <taxon>Pseudomonadati</taxon>
        <taxon>Pseudomonadota</taxon>
        <taxon>Alphaproteobacteria</taxon>
        <taxon>Hyphomicrobiales</taxon>
        <taxon>Rhizobiaceae</taxon>
        <taxon>Rhizobium/Agrobacterium group</taxon>
        <taxon>Agrobacterium</taxon>
    </lineage>
</organism>
<evidence type="ECO:0000256" key="8">
    <source>
        <dbReference type="ARBA" id="ARBA00023004"/>
    </source>
</evidence>
<dbReference type="Pfam" id="PF00005">
    <property type="entry name" value="ABC_tran"/>
    <property type="match status" value="1"/>
</dbReference>
<dbReference type="AlphaFoldDB" id="A0A135P7V1"/>
<dbReference type="CDD" id="cd03214">
    <property type="entry name" value="ABC_Iron-Siderophores_B12_Hemin"/>
    <property type="match status" value="1"/>
</dbReference>
<dbReference type="GO" id="GO:0005886">
    <property type="term" value="C:plasma membrane"/>
    <property type="evidence" value="ECO:0007669"/>
    <property type="project" value="UniProtKB-SubCell"/>
</dbReference>
<dbReference type="GO" id="GO:0005524">
    <property type="term" value="F:ATP binding"/>
    <property type="evidence" value="ECO:0007669"/>
    <property type="project" value="UniProtKB-KW"/>
</dbReference>
<evidence type="ECO:0000256" key="7">
    <source>
        <dbReference type="ARBA" id="ARBA00022840"/>
    </source>
</evidence>
<dbReference type="GO" id="GO:0016887">
    <property type="term" value="F:ATP hydrolysis activity"/>
    <property type="evidence" value="ECO:0007669"/>
    <property type="project" value="InterPro"/>
</dbReference>
<protein>
    <submittedName>
        <fullName evidence="12">Iron ABC transporter ATP-binding protein</fullName>
    </submittedName>
</protein>
<dbReference type="InterPro" id="IPR017871">
    <property type="entry name" value="ABC_transporter-like_CS"/>
</dbReference>
<dbReference type="GO" id="GO:0006826">
    <property type="term" value="P:iron ion transport"/>
    <property type="evidence" value="ECO:0007669"/>
    <property type="project" value="UniProtKB-KW"/>
</dbReference>
<name>A0A135P7V1_9HYPH</name>
<evidence type="ECO:0000256" key="4">
    <source>
        <dbReference type="ARBA" id="ARBA00022475"/>
    </source>
</evidence>
<evidence type="ECO:0000256" key="10">
    <source>
        <dbReference type="ARBA" id="ARBA00023136"/>
    </source>
</evidence>
<dbReference type="Proteomes" id="UP000070498">
    <property type="component" value="Unassembled WGS sequence"/>
</dbReference>
<keyword evidence="6" id="KW-0547">Nucleotide-binding</keyword>
<evidence type="ECO:0000256" key="9">
    <source>
        <dbReference type="ARBA" id="ARBA00023065"/>
    </source>
</evidence>
<sequence>MIHIENVSLSHSGTVILKNVSLEIPKHGVTALIGPNGAGKSTLLSLISRLQSLQSGSITIDGHPIGNTSNHELAKMIAILRQDSVVTSRLRVRELVSFGRFPHSRGRLTARDRDIVDQSMKRFALDDLANRFIDTLSGGQKQRALVAMTFAQETDYILLDEPLNNLDMYFARELMLHLRALADEESKTIVIVLHDINQAAAHADRIIAMKGGEAVADGTPKAILNPTTLRNIYGFDMRVEEINGDLVVLHYK</sequence>
<dbReference type="InterPro" id="IPR027417">
    <property type="entry name" value="P-loop_NTPase"/>
</dbReference>
<dbReference type="PANTHER" id="PTHR42771">
    <property type="entry name" value="IRON(3+)-HYDROXAMATE IMPORT ATP-BINDING PROTEIN FHUC"/>
    <property type="match status" value="1"/>
</dbReference>
<accession>A0A135P7V1</accession>
<comment type="caution">
    <text evidence="12">The sequence shown here is derived from an EMBL/GenBank/DDBJ whole genome shotgun (WGS) entry which is preliminary data.</text>
</comment>
<dbReference type="PANTHER" id="PTHR42771:SF3">
    <property type="entry name" value="PETROBACTIN IMPORT ATP-BINDING PROTEIN YCLP"/>
    <property type="match status" value="1"/>
</dbReference>
<comment type="subcellular location">
    <subcellularLocation>
        <location evidence="1">Cell membrane</location>
        <topology evidence="1">Peripheral membrane protein</topology>
    </subcellularLocation>
</comment>
<keyword evidence="3" id="KW-0813">Transport</keyword>
<dbReference type="STRING" id="2052828.ATO67_19425"/>
<dbReference type="InterPro" id="IPR003593">
    <property type="entry name" value="AAA+_ATPase"/>
</dbReference>
<dbReference type="EMBL" id="LNUW01000005">
    <property type="protein sequence ID" value="KXG87476.1"/>
    <property type="molecule type" value="Genomic_DNA"/>
</dbReference>
<dbReference type="InterPro" id="IPR003439">
    <property type="entry name" value="ABC_transporter-like_ATP-bd"/>
</dbReference>
<dbReference type="FunFam" id="3.40.50.300:FF:000134">
    <property type="entry name" value="Iron-enterobactin ABC transporter ATP-binding protein"/>
    <property type="match status" value="1"/>
</dbReference>
<dbReference type="SUPFAM" id="SSF52540">
    <property type="entry name" value="P-loop containing nucleoside triphosphate hydrolases"/>
    <property type="match status" value="1"/>
</dbReference>
<keyword evidence="4" id="KW-1003">Cell membrane</keyword>
<evidence type="ECO:0000259" key="11">
    <source>
        <dbReference type="PROSITE" id="PS50893"/>
    </source>
</evidence>